<accession>A0A485LGL2</accession>
<reference evidence="3 4" key="1">
    <citation type="submission" date="2019-03" db="EMBL/GenBank/DDBJ databases">
        <authorList>
            <person name="Gaulin E."/>
            <person name="Dumas B."/>
        </authorList>
    </citation>
    <scope>NUCLEOTIDE SEQUENCE [LARGE SCALE GENOMIC DNA]</scope>
    <source>
        <strain evidence="3">CBS 568.67</strain>
    </source>
</reference>
<feature type="domain" description="Glutamine amidotransferase" evidence="1">
    <location>
        <begin position="39"/>
        <end position="193"/>
    </location>
</feature>
<dbReference type="Pfam" id="PF00117">
    <property type="entry name" value="GATase"/>
    <property type="match status" value="1"/>
</dbReference>
<protein>
    <submittedName>
        <fullName evidence="3">Aste57867_21032 protein</fullName>
    </submittedName>
</protein>
<evidence type="ECO:0000313" key="4">
    <source>
        <dbReference type="Proteomes" id="UP000332933"/>
    </source>
</evidence>
<dbReference type="SUPFAM" id="SSF52317">
    <property type="entry name" value="Class I glutamine amidotransferase-like"/>
    <property type="match status" value="1"/>
</dbReference>
<dbReference type="EMBL" id="VJMH01006956">
    <property type="protein sequence ID" value="KAF0687176.1"/>
    <property type="molecule type" value="Genomic_DNA"/>
</dbReference>
<dbReference type="PROSITE" id="PS51273">
    <property type="entry name" value="GATASE_TYPE_1"/>
    <property type="match status" value="1"/>
</dbReference>
<organism evidence="3 4">
    <name type="scientific">Aphanomyces stellatus</name>
    <dbReference type="NCBI Taxonomy" id="120398"/>
    <lineage>
        <taxon>Eukaryota</taxon>
        <taxon>Sar</taxon>
        <taxon>Stramenopiles</taxon>
        <taxon>Oomycota</taxon>
        <taxon>Saprolegniomycetes</taxon>
        <taxon>Saprolegniales</taxon>
        <taxon>Verrucalvaceae</taxon>
        <taxon>Aphanomyces</taxon>
    </lineage>
</organism>
<dbReference type="GO" id="GO:0005829">
    <property type="term" value="C:cytosol"/>
    <property type="evidence" value="ECO:0007669"/>
    <property type="project" value="TreeGrafter"/>
</dbReference>
<gene>
    <name evidence="3" type="primary">Aste57867_21032</name>
    <name evidence="2" type="ORF">As57867_020964</name>
    <name evidence="3" type="ORF">ASTE57867_21032</name>
</gene>
<keyword evidence="4" id="KW-1185">Reference proteome</keyword>
<dbReference type="PANTHER" id="PTHR42695:SF5">
    <property type="entry name" value="GLUTAMINE AMIDOTRANSFERASE YLR126C-RELATED"/>
    <property type="match status" value="1"/>
</dbReference>
<evidence type="ECO:0000313" key="3">
    <source>
        <dbReference type="EMBL" id="VFT97707.1"/>
    </source>
</evidence>
<dbReference type="PANTHER" id="PTHR42695">
    <property type="entry name" value="GLUTAMINE AMIDOTRANSFERASE YLR126C-RELATED"/>
    <property type="match status" value="1"/>
</dbReference>
<dbReference type="Proteomes" id="UP000332933">
    <property type="component" value="Unassembled WGS sequence"/>
</dbReference>
<dbReference type="InterPro" id="IPR029062">
    <property type="entry name" value="Class_I_gatase-like"/>
</dbReference>
<dbReference type="OrthoDB" id="70170at2759"/>
<evidence type="ECO:0000313" key="2">
    <source>
        <dbReference type="EMBL" id="KAF0687176.1"/>
    </source>
</evidence>
<evidence type="ECO:0000259" key="1">
    <source>
        <dbReference type="Pfam" id="PF00117"/>
    </source>
</evidence>
<proteinExistence type="predicted"/>
<dbReference type="EMBL" id="CAADRA010006982">
    <property type="protein sequence ID" value="VFT97707.1"/>
    <property type="molecule type" value="Genomic_DNA"/>
</dbReference>
<name>A0A485LGL2_9STRA</name>
<dbReference type="Gene3D" id="3.40.50.880">
    <property type="match status" value="1"/>
</dbReference>
<reference evidence="2" key="2">
    <citation type="submission" date="2019-06" db="EMBL/GenBank/DDBJ databases">
        <title>Genomics analysis of Aphanomyces spp. identifies a new class of oomycete effector associated with host adaptation.</title>
        <authorList>
            <person name="Gaulin E."/>
        </authorList>
    </citation>
    <scope>NUCLEOTIDE SEQUENCE</scope>
    <source>
        <strain evidence="2">CBS 578.67</strain>
    </source>
</reference>
<dbReference type="InterPro" id="IPR044992">
    <property type="entry name" value="ChyE-like"/>
</dbReference>
<dbReference type="InterPro" id="IPR017926">
    <property type="entry name" value="GATASE"/>
</dbReference>
<sequence length="247" mass="27305">MEAAPIQYYRLDCMMAALQCYRVGDMFVDGLQLNGDSWTVVNPSTGDSLANVLSEGYDGIVITGSHYNVRDQKPWYAPLCDVIRHIAETGSPTLYGGCFGHQLIAHALGGEAGYNEHFVMKAETIHLLPAFSMVFSTSTSPPSLQLLEVHGDCVVTLPPKAELLAHSASCPHEMFVAGAKQNILCCQSHPEFDVDYCFKEKIWATCEARLKDKKDIAESKASLDAYVDHDAKIFLGMINEFLRRQIP</sequence>
<dbReference type="AlphaFoldDB" id="A0A485LGL2"/>
<dbReference type="CDD" id="cd01741">
    <property type="entry name" value="GATase1_1"/>
    <property type="match status" value="1"/>
</dbReference>